<feature type="domain" description="Mannosyl-glycoprotein endo-beta-N-acetylglucosamidase-like" evidence="3">
    <location>
        <begin position="45"/>
        <end position="202"/>
    </location>
</feature>
<evidence type="ECO:0000256" key="2">
    <source>
        <dbReference type="ARBA" id="ARBA00022801"/>
    </source>
</evidence>
<dbReference type="Proteomes" id="UP001501577">
    <property type="component" value="Unassembled WGS sequence"/>
</dbReference>
<evidence type="ECO:0000256" key="1">
    <source>
        <dbReference type="ARBA" id="ARBA00010266"/>
    </source>
</evidence>
<comment type="caution">
    <text evidence="4">The sequence shown here is derived from an EMBL/GenBank/DDBJ whole genome shotgun (WGS) entry which is preliminary data.</text>
</comment>
<dbReference type="SMART" id="SM00047">
    <property type="entry name" value="LYZ2"/>
    <property type="match status" value="1"/>
</dbReference>
<dbReference type="PANTHER" id="PTHR33308:SF9">
    <property type="entry name" value="PEPTIDOGLYCAN HYDROLASE FLGJ"/>
    <property type="match status" value="1"/>
</dbReference>
<organism evidence="4 5">
    <name type="scientific">Tetragenococcus solitarius</name>
    <dbReference type="NCBI Taxonomy" id="71453"/>
    <lineage>
        <taxon>Bacteria</taxon>
        <taxon>Bacillati</taxon>
        <taxon>Bacillota</taxon>
        <taxon>Bacilli</taxon>
        <taxon>Lactobacillales</taxon>
        <taxon>Enterococcaceae</taxon>
        <taxon>Tetragenococcus</taxon>
    </lineage>
</organism>
<comment type="similarity">
    <text evidence="1">Belongs to the glycosyl hydrolase 73 family.</text>
</comment>
<name>A0ABN3Y8R4_9ENTE</name>
<dbReference type="Pfam" id="PF01832">
    <property type="entry name" value="Glucosaminidase"/>
    <property type="match status" value="1"/>
</dbReference>
<sequence>MARKKKNQLKMPAIIVGFLLILVGFVFSLMSLSDPVGNNNPLARQEDENMTKQEFIERLLPHAKELQEGYGILPSIIISQAILESNWGSSQLAHEYNNLFGIKAYGDQDKVKLETKEYVNEQWITIKGEFRVYNSWEESMDDHTRLFVNGVDWNPQKYEDVLTAQNYEQAADALQEAGYATDPGYAEKVKEVVENYQLDQYD</sequence>
<gene>
    <name evidence="4" type="ORF">GCM10019998_19450</name>
</gene>
<dbReference type="RefSeq" id="WP_068706679.1">
    <property type="nucleotide sequence ID" value="NZ_BAAAXQ010000064.1"/>
</dbReference>
<evidence type="ECO:0000313" key="5">
    <source>
        <dbReference type="Proteomes" id="UP001501577"/>
    </source>
</evidence>
<dbReference type="GO" id="GO:0016787">
    <property type="term" value="F:hydrolase activity"/>
    <property type="evidence" value="ECO:0007669"/>
    <property type="project" value="UniProtKB-KW"/>
</dbReference>
<dbReference type="InterPro" id="IPR002901">
    <property type="entry name" value="MGlyc_endo_b_GlcNAc-like_dom"/>
</dbReference>
<protein>
    <submittedName>
        <fullName evidence="4">Glycoside hydrolase family 73 protein</fullName>
    </submittedName>
</protein>
<dbReference type="Gene3D" id="4.10.80.30">
    <property type="entry name" value="DNA polymerase, domain 6"/>
    <property type="match status" value="1"/>
</dbReference>
<dbReference type="PANTHER" id="PTHR33308">
    <property type="entry name" value="PEPTIDOGLYCAN HYDROLASE FLGJ"/>
    <property type="match status" value="1"/>
</dbReference>
<evidence type="ECO:0000259" key="3">
    <source>
        <dbReference type="SMART" id="SM00047"/>
    </source>
</evidence>
<evidence type="ECO:0000313" key="4">
    <source>
        <dbReference type="EMBL" id="GAA3022926.1"/>
    </source>
</evidence>
<reference evidence="4 5" key="1">
    <citation type="journal article" date="2019" name="Int. J. Syst. Evol. Microbiol.">
        <title>The Global Catalogue of Microorganisms (GCM) 10K type strain sequencing project: providing services to taxonomists for standard genome sequencing and annotation.</title>
        <authorList>
            <consortium name="The Broad Institute Genomics Platform"/>
            <consortium name="The Broad Institute Genome Sequencing Center for Infectious Disease"/>
            <person name="Wu L."/>
            <person name="Ma J."/>
        </authorList>
    </citation>
    <scope>NUCLEOTIDE SEQUENCE [LARGE SCALE GENOMIC DNA]</scope>
    <source>
        <strain evidence="4 5">JCM 8736</strain>
    </source>
</reference>
<dbReference type="Gene3D" id="1.10.530.10">
    <property type="match status" value="1"/>
</dbReference>
<proteinExistence type="inferred from homology"/>
<keyword evidence="5" id="KW-1185">Reference proteome</keyword>
<dbReference type="EMBL" id="BAAAXQ010000064">
    <property type="protein sequence ID" value="GAA3022926.1"/>
    <property type="molecule type" value="Genomic_DNA"/>
</dbReference>
<accession>A0ABN3Y8R4</accession>
<dbReference type="InterPro" id="IPR051056">
    <property type="entry name" value="Glycosyl_Hydrolase_73"/>
</dbReference>
<keyword evidence="2 4" id="KW-0378">Hydrolase</keyword>